<name>Q2YD32_NITMU</name>
<dbReference type="KEGG" id="nmu:Nmul_A0030"/>
<evidence type="ECO:0000313" key="3">
    <source>
        <dbReference type="Proteomes" id="UP000002718"/>
    </source>
</evidence>
<feature type="transmembrane region" description="Helical" evidence="1">
    <location>
        <begin position="28"/>
        <end position="47"/>
    </location>
</feature>
<dbReference type="EMBL" id="CP000103">
    <property type="protein sequence ID" value="ABB73339.1"/>
    <property type="molecule type" value="Genomic_DNA"/>
</dbReference>
<organism evidence="2 3">
    <name type="scientific">Nitrosospira multiformis (strain ATCC 25196 / NCIMB 11849 / C 71)</name>
    <dbReference type="NCBI Taxonomy" id="323848"/>
    <lineage>
        <taxon>Bacteria</taxon>
        <taxon>Pseudomonadati</taxon>
        <taxon>Pseudomonadota</taxon>
        <taxon>Betaproteobacteria</taxon>
        <taxon>Nitrosomonadales</taxon>
        <taxon>Nitrosomonadaceae</taxon>
        <taxon>Nitrosospira</taxon>
    </lineage>
</organism>
<reference evidence="3" key="1">
    <citation type="submission" date="2005-08" db="EMBL/GenBank/DDBJ databases">
        <title>Complete sequence of chromosome 1 of Nitrosospira multiformis ATCC 25196.</title>
        <authorList>
            <person name="Copeland A."/>
            <person name="Lucas S."/>
            <person name="Lapidus A."/>
            <person name="Barry K."/>
            <person name="Detter J.C."/>
            <person name="Glavina T."/>
            <person name="Hammon N."/>
            <person name="Israni S."/>
            <person name="Pitluck S."/>
            <person name="Chain P."/>
            <person name="Malfatti S."/>
            <person name="Shin M."/>
            <person name="Vergez L."/>
            <person name="Schmutz J."/>
            <person name="Larimer F."/>
            <person name="Land M."/>
            <person name="Hauser L."/>
            <person name="Kyrpides N."/>
            <person name="Lykidis A."/>
            <person name="Richardson P."/>
        </authorList>
    </citation>
    <scope>NUCLEOTIDE SEQUENCE [LARGE SCALE GENOMIC DNA]</scope>
    <source>
        <strain evidence="3">ATCC 25196 / NCIMB 11849 / C 71</strain>
    </source>
</reference>
<keyword evidence="3" id="KW-1185">Reference proteome</keyword>
<gene>
    <name evidence="2" type="ordered locus">Nmul_A0030</name>
</gene>
<accession>Q2YD32</accession>
<keyword evidence="1" id="KW-0812">Transmembrane</keyword>
<keyword evidence="1" id="KW-1133">Transmembrane helix</keyword>
<dbReference type="GO" id="GO:0005886">
    <property type="term" value="C:plasma membrane"/>
    <property type="evidence" value="ECO:0007669"/>
    <property type="project" value="TreeGrafter"/>
</dbReference>
<dbReference type="DNASU" id="3784019"/>
<evidence type="ECO:0000256" key="1">
    <source>
        <dbReference type="SAM" id="Phobius"/>
    </source>
</evidence>
<keyword evidence="1" id="KW-0472">Membrane</keyword>
<dbReference type="eggNOG" id="COG2733">
    <property type="taxonomic scope" value="Bacteria"/>
</dbReference>
<dbReference type="InterPro" id="IPR007383">
    <property type="entry name" value="DUF445"/>
</dbReference>
<dbReference type="PANTHER" id="PTHR38442">
    <property type="entry name" value="INNER MEMBRANE PROTEIN-RELATED"/>
    <property type="match status" value="1"/>
</dbReference>
<dbReference type="RefSeq" id="WP_011379394.1">
    <property type="nucleotide sequence ID" value="NC_007614.1"/>
</dbReference>
<evidence type="ECO:0000313" key="2">
    <source>
        <dbReference type="EMBL" id="ABB73339.1"/>
    </source>
</evidence>
<sequence length="425" mass="47519">MQPIESSASSRHTSSLKRSLADNRMGRLATALLMVMLAVLVLTNIFLPVHPAMGYVRAFAEAAVVGALADWFAITALFRQPLGLPIPHTAIIPRNKDRIGESLGRFVESNFASPEVVAAKLAPVDLSGKLATWLCGEARTDLLADYVTHLIPELLDSVDERHVQHFVSAGVLEKAGRIDLGPLLGEAVRMLTAEKRHQRLLDKLLREADEYVTANESRIRQRVRENTAWFWQRLSMDEKVGESVVAALREVVAEIARDPAHPLRLRLDAAIGKLASDLATSPEYREQVAAHTRKLLEHPALRDYADGVWRDLRNGMREDIDSEDSAIRGWMRGLIQSGTDTVLEDRGLRERLNNWMREVLVEAVQSHQRDVGRLIADTVREWDTQTVTHRIERQVGEDLQYIRINGTLIGGLAGLAIYTIAHLFA</sequence>
<dbReference type="PANTHER" id="PTHR38442:SF1">
    <property type="entry name" value="INNER MEMBRANE PROTEIN"/>
    <property type="match status" value="1"/>
</dbReference>
<dbReference type="Pfam" id="PF04286">
    <property type="entry name" value="DUF445"/>
    <property type="match status" value="1"/>
</dbReference>
<dbReference type="OrthoDB" id="9769590at2"/>
<reference evidence="2 3" key="2">
    <citation type="journal article" date="2008" name="Appl. Environ. Microbiol.">
        <title>Complete genome sequence of Nitrosospira multiformis, an ammonia-oxidizing bacterium from the soil environment.</title>
        <authorList>
            <person name="Norton J.M."/>
            <person name="Klotz M.G."/>
            <person name="Stein L.Y."/>
            <person name="Arp D.J."/>
            <person name="Bottomley P.J."/>
            <person name="Chain P.S."/>
            <person name="Hauser L.J."/>
            <person name="Land M.L."/>
            <person name="Larimer F.W."/>
            <person name="Shin M.W."/>
            <person name="Starkenburg S.R."/>
        </authorList>
    </citation>
    <scope>NUCLEOTIDE SEQUENCE [LARGE SCALE GENOMIC DNA]</scope>
    <source>
        <strain evidence="3">ATCC 25196 / NCIMB 11849 / C 71</strain>
    </source>
</reference>
<dbReference type="STRING" id="323848.Nmul_A0030"/>
<protein>
    <recommendedName>
        <fullName evidence="4">DUF445 domain-containing protein</fullName>
    </recommendedName>
</protein>
<dbReference type="Proteomes" id="UP000002718">
    <property type="component" value="Chromosome"/>
</dbReference>
<dbReference type="HOGENOM" id="CLU_036718_2_0_4"/>
<dbReference type="AlphaFoldDB" id="Q2YD32"/>
<evidence type="ECO:0008006" key="4">
    <source>
        <dbReference type="Google" id="ProtNLM"/>
    </source>
</evidence>
<proteinExistence type="predicted"/>